<dbReference type="Pfam" id="PF05154">
    <property type="entry name" value="TM2"/>
    <property type="match status" value="1"/>
</dbReference>
<evidence type="ECO:0000313" key="8">
    <source>
        <dbReference type="EMBL" id="RLP84127.1"/>
    </source>
</evidence>
<keyword evidence="9" id="KW-1185">Reference proteome</keyword>
<evidence type="ECO:0000256" key="1">
    <source>
        <dbReference type="ARBA" id="ARBA00004141"/>
    </source>
</evidence>
<feature type="compositionally biased region" description="Low complexity" evidence="5">
    <location>
        <begin position="51"/>
        <end position="66"/>
    </location>
</feature>
<organism evidence="8 9">
    <name type="scientific">Mycetocola lacteus</name>
    <dbReference type="NCBI Taxonomy" id="76637"/>
    <lineage>
        <taxon>Bacteria</taxon>
        <taxon>Bacillati</taxon>
        <taxon>Actinomycetota</taxon>
        <taxon>Actinomycetes</taxon>
        <taxon>Micrococcales</taxon>
        <taxon>Microbacteriaceae</taxon>
        <taxon>Mycetocola</taxon>
    </lineage>
</organism>
<feature type="transmembrane region" description="Helical" evidence="6">
    <location>
        <begin position="109"/>
        <end position="127"/>
    </location>
</feature>
<dbReference type="EMBL" id="RCUY01000002">
    <property type="protein sequence ID" value="RLP84127.1"/>
    <property type="molecule type" value="Genomic_DNA"/>
</dbReference>
<keyword evidence="4 6" id="KW-0472">Membrane</keyword>
<feature type="domain" description="TM2" evidence="7">
    <location>
        <begin position="106"/>
        <end position="157"/>
    </location>
</feature>
<evidence type="ECO:0000256" key="2">
    <source>
        <dbReference type="ARBA" id="ARBA00022692"/>
    </source>
</evidence>
<comment type="caution">
    <text evidence="8">The sequence shown here is derived from an EMBL/GenBank/DDBJ whole genome shotgun (WGS) entry which is preliminary data.</text>
</comment>
<evidence type="ECO:0000256" key="4">
    <source>
        <dbReference type="ARBA" id="ARBA00023136"/>
    </source>
</evidence>
<keyword evidence="3 6" id="KW-1133">Transmembrane helix</keyword>
<name>A0A3L7AUH0_9MICO</name>
<keyword evidence="2 6" id="KW-0812">Transmembrane</keyword>
<evidence type="ECO:0000256" key="6">
    <source>
        <dbReference type="SAM" id="Phobius"/>
    </source>
</evidence>
<dbReference type="InterPro" id="IPR007829">
    <property type="entry name" value="TM2"/>
</dbReference>
<dbReference type="RefSeq" id="WP_121687737.1">
    <property type="nucleotide sequence ID" value="NZ_RCUY01000002.1"/>
</dbReference>
<dbReference type="GO" id="GO:0016020">
    <property type="term" value="C:membrane"/>
    <property type="evidence" value="ECO:0007669"/>
    <property type="project" value="UniProtKB-SubCell"/>
</dbReference>
<comment type="subcellular location">
    <subcellularLocation>
        <location evidence="1">Membrane</location>
        <topology evidence="1">Multi-pass membrane protein</topology>
    </subcellularLocation>
</comment>
<feature type="region of interest" description="Disordered" evidence="5">
    <location>
        <begin position="1"/>
        <end position="101"/>
    </location>
</feature>
<reference evidence="8 9" key="1">
    <citation type="submission" date="2018-10" db="EMBL/GenBank/DDBJ databases">
        <authorList>
            <person name="Li J."/>
        </authorList>
    </citation>
    <scope>NUCLEOTIDE SEQUENCE [LARGE SCALE GENOMIC DNA]</scope>
    <source>
        <strain evidence="8 9">JCM 11654</strain>
    </source>
</reference>
<evidence type="ECO:0000256" key="5">
    <source>
        <dbReference type="SAM" id="MobiDB-lite"/>
    </source>
</evidence>
<dbReference type="OrthoDB" id="2004788at2"/>
<evidence type="ECO:0000259" key="7">
    <source>
        <dbReference type="Pfam" id="PF05154"/>
    </source>
</evidence>
<accession>A0A3L7AUH0</accession>
<sequence>MSTTDPTGADHTAQPQDAAPETSAAASEIPADTDPSRALPHFPAPLTGQVPTTPAATAGYPAAPGTPGYGQQGTAGAYPQQGAPGGPTGYPQQGNPGYAPYDPAAKSRLTAGLLGIFLGSIGVHRFYLGYIGIGLLQIAATIVTFGTAALWGLIEGIMILARARAFNNDAEGRPLRD</sequence>
<proteinExistence type="predicted"/>
<feature type="transmembrane region" description="Helical" evidence="6">
    <location>
        <begin position="133"/>
        <end position="154"/>
    </location>
</feature>
<dbReference type="AlphaFoldDB" id="A0A3L7AUH0"/>
<protein>
    <submittedName>
        <fullName evidence="8">NINE protein</fullName>
    </submittedName>
</protein>
<dbReference type="Proteomes" id="UP000269438">
    <property type="component" value="Unassembled WGS sequence"/>
</dbReference>
<gene>
    <name evidence="8" type="ORF">D9V34_04860</name>
</gene>
<evidence type="ECO:0000256" key="3">
    <source>
        <dbReference type="ARBA" id="ARBA00022989"/>
    </source>
</evidence>
<feature type="compositionally biased region" description="Low complexity" evidence="5">
    <location>
        <begin position="89"/>
        <end position="98"/>
    </location>
</feature>
<evidence type="ECO:0000313" key="9">
    <source>
        <dbReference type="Proteomes" id="UP000269438"/>
    </source>
</evidence>